<evidence type="ECO:0000256" key="3">
    <source>
        <dbReference type="SAM" id="MobiDB-lite"/>
    </source>
</evidence>
<feature type="compositionally biased region" description="Low complexity" evidence="3">
    <location>
        <begin position="11"/>
        <end position="47"/>
    </location>
</feature>
<organism evidence="5 6">
    <name type="scientific">Canna indica</name>
    <name type="common">Indian-shot</name>
    <dbReference type="NCBI Taxonomy" id="4628"/>
    <lineage>
        <taxon>Eukaryota</taxon>
        <taxon>Viridiplantae</taxon>
        <taxon>Streptophyta</taxon>
        <taxon>Embryophyta</taxon>
        <taxon>Tracheophyta</taxon>
        <taxon>Spermatophyta</taxon>
        <taxon>Magnoliopsida</taxon>
        <taxon>Liliopsida</taxon>
        <taxon>Zingiberales</taxon>
        <taxon>Cannaceae</taxon>
        <taxon>Canna</taxon>
    </lineage>
</organism>
<reference evidence="5 6" key="1">
    <citation type="submission" date="2023-10" db="EMBL/GenBank/DDBJ databases">
        <title>Chromosome-scale genome assembly provides insights into flower coloration mechanisms of Canna indica.</title>
        <authorList>
            <person name="Li C."/>
        </authorList>
    </citation>
    <scope>NUCLEOTIDE SEQUENCE [LARGE SCALE GENOMIC DNA]</scope>
    <source>
        <tissue evidence="5">Flower</tissue>
    </source>
</reference>
<gene>
    <name evidence="5" type="ORF">Cni_G05040</name>
</gene>
<dbReference type="CDD" id="cd22460">
    <property type="entry name" value="KH-I_PEPPER_rpt2_like"/>
    <property type="match status" value="2"/>
</dbReference>
<dbReference type="PROSITE" id="PS50084">
    <property type="entry name" value="KH_TYPE_1"/>
    <property type="match status" value="5"/>
</dbReference>
<keyword evidence="2" id="KW-0694">RNA-binding</keyword>
<dbReference type="SMART" id="SM00322">
    <property type="entry name" value="KH"/>
    <property type="match status" value="5"/>
</dbReference>
<accession>A0AAQ3JTU0</accession>
<dbReference type="InterPro" id="IPR004087">
    <property type="entry name" value="KH_dom"/>
</dbReference>
<keyword evidence="6" id="KW-1185">Reference proteome</keyword>
<dbReference type="InterPro" id="IPR004088">
    <property type="entry name" value="KH_dom_type_1"/>
</dbReference>
<proteinExistence type="predicted"/>
<feature type="region of interest" description="Disordered" evidence="3">
    <location>
        <begin position="1"/>
        <end position="58"/>
    </location>
</feature>
<dbReference type="GO" id="GO:0003723">
    <property type="term" value="F:RNA binding"/>
    <property type="evidence" value="ECO:0007669"/>
    <property type="project" value="UniProtKB-UniRule"/>
</dbReference>
<sequence length="683" mass="72602">MEGLKRPLDVSAGAGEANAASPSPSSSSSSSASASKRRNASAAAGPFRSPPPPLSLRPSPAETVFRMICPAEKAVFVIGKGGAFVRQCREETGARIRVEDPIPGSDDRVIVVGADAKPKRRAEGGGGEAEADASPAQRALIRVFEQILRAAEDRLVEHGGFKEEEIKGTVVCRLLAQSSQIGCVLGKGGKVVEKIRHESGAQVRVLGKDQVPTCASVGDELIQISGSFSSVKKALFSVSSCLQDNPRTETTNSTFSKHFGTTIRGAVSPVAMDPYSHRGYLPSPHVPEYHLRGYATNPGVEINPSGHRKILEEEIIFRMLCSNDKVRSIIGKGGIIIRTMQNETGASIKILDPVPDSDERVIAISAHEISELGRSPSQDAVLCVHSRLSEAVDKGSPMVARLLVPAQQIGCLLGKGGNVIAEMRRATGASIRIFVREQVPRCALPNDEVVQVTGTFQCVQDALHLITSKIRETIFPPKNYPNVGIGQFIPATYEMPSPLPRSRHELNPSGLYPPMNISNSADRSGGLHNTLERQPPLSQSADQPGVERSPCFFGNEAPGPHPATDCAAATPRVSEIANGGNTRNSQDSGASLDTESGLIGSGGQAIRNKTVEVVVPQQYLGFVNGDNGHTLDDIREISGAKVAFHEPKPGATEGKVVISGTIDRVQTAQSLLHAFILCGLERN</sequence>
<dbReference type="PANTHER" id="PTHR10288">
    <property type="entry name" value="KH DOMAIN CONTAINING RNA BINDING PROTEIN"/>
    <property type="match status" value="1"/>
</dbReference>
<dbReference type="Gene3D" id="3.30.1370.10">
    <property type="entry name" value="K Homology domain, type 1"/>
    <property type="match status" value="5"/>
</dbReference>
<protein>
    <recommendedName>
        <fullName evidence="4">K Homology domain-containing protein</fullName>
    </recommendedName>
</protein>
<evidence type="ECO:0000256" key="2">
    <source>
        <dbReference type="PROSITE-ProRule" id="PRU00117"/>
    </source>
</evidence>
<name>A0AAQ3JTU0_9LILI</name>
<evidence type="ECO:0000256" key="1">
    <source>
        <dbReference type="ARBA" id="ARBA00022737"/>
    </source>
</evidence>
<dbReference type="InterPro" id="IPR036612">
    <property type="entry name" value="KH_dom_type_1_sf"/>
</dbReference>
<feature type="domain" description="K Homology" evidence="4">
    <location>
        <begin position="61"/>
        <end position="131"/>
    </location>
</feature>
<keyword evidence="1" id="KW-0677">Repeat</keyword>
<dbReference type="Proteomes" id="UP001327560">
    <property type="component" value="Chromosome 2"/>
</dbReference>
<dbReference type="AlphaFoldDB" id="A0AAQ3JTU0"/>
<dbReference type="SUPFAM" id="SSF54791">
    <property type="entry name" value="Eukaryotic type KH-domain (KH-domain type I)"/>
    <property type="match status" value="5"/>
</dbReference>
<evidence type="ECO:0000259" key="4">
    <source>
        <dbReference type="SMART" id="SM00322"/>
    </source>
</evidence>
<evidence type="ECO:0000313" key="6">
    <source>
        <dbReference type="Proteomes" id="UP001327560"/>
    </source>
</evidence>
<dbReference type="CDD" id="cd22459">
    <property type="entry name" value="KH-I_PEPPER_rpt1_like"/>
    <property type="match status" value="1"/>
</dbReference>
<feature type="domain" description="K Homology" evidence="4">
    <location>
        <begin position="313"/>
        <end position="392"/>
    </location>
</feature>
<dbReference type="Pfam" id="PF00013">
    <property type="entry name" value="KH_1"/>
    <property type="match status" value="5"/>
</dbReference>
<dbReference type="EMBL" id="CP136891">
    <property type="protein sequence ID" value="WOK96333.1"/>
    <property type="molecule type" value="Genomic_DNA"/>
</dbReference>
<feature type="domain" description="K Homology" evidence="4">
    <location>
        <begin position="168"/>
        <end position="243"/>
    </location>
</feature>
<feature type="domain" description="K Homology" evidence="4">
    <location>
        <begin position="607"/>
        <end position="677"/>
    </location>
</feature>
<feature type="region of interest" description="Disordered" evidence="3">
    <location>
        <begin position="499"/>
        <end position="559"/>
    </location>
</feature>
<feature type="domain" description="K Homology" evidence="4">
    <location>
        <begin position="396"/>
        <end position="471"/>
    </location>
</feature>
<evidence type="ECO:0000313" key="5">
    <source>
        <dbReference type="EMBL" id="WOK96333.1"/>
    </source>
</evidence>